<dbReference type="PANTHER" id="PTHR11668:SF496">
    <property type="entry name" value="SERINE_THREONINE-PROTEIN PHOSPHATASE"/>
    <property type="match status" value="1"/>
</dbReference>
<dbReference type="FunFam" id="3.60.21.10:FF:000058">
    <property type="entry name" value="Serine/threonine-protein phosphatase"/>
    <property type="match status" value="1"/>
</dbReference>
<dbReference type="InterPro" id="IPR006186">
    <property type="entry name" value="Ser/Thr-sp_prot-phosphatase"/>
</dbReference>
<protein>
    <recommendedName>
        <fullName evidence="1">Serine/threonine-protein phosphatase</fullName>
        <ecNumber evidence="1">3.1.3.16</ecNumber>
    </recommendedName>
</protein>
<dbReference type="Pfam" id="PF00149">
    <property type="entry name" value="Metallophos"/>
    <property type="match status" value="1"/>
</dbReference>
<proteinExistence type="inferred from homology"/>
<feature type="compositionally biased region" description="Low complexity" evidence="2">
    <location>
        <begin position="537"/>
        <end position="564"/>
    </location>
</feature>
<dbReference type="GO" id="GO:0004722">
    <property type="term" value="F:protein serine/threonine phosphatase activity"/>
    <property type="evidence" value="ECO:0000318"/>
    <property type="project" value="GO_Central"/>
</dbReference>
<dbReference type="InterPro" id="IPR029052">
    <property type="entry name" value="Metallo-depent_PP-like"/>
</dbReference>
<evidence type="ECO:0000256" key="2">
    <source>
        <dbReference type="SAM" id="MobiDB-lite"/>
    </source>
</evidence>
<dbReference type="SUPFAM" id="SSF56300">
    <property type="entry name" value="Metallo-dependent phosphatases"/>
    <property type="match status" value="1"/>
</dbReference>
<dbReference type="Proteomes" id="UP000001357">
    <property type="component" value="Unassembled WGS sequence"/>
</dbReference>
<reference evidence="4 5" key="1">
    <citation type="journal article" date="2008" name="Nature">
        <title>The genome of the choanoflagellate Monosiga brevicollis and the origin of metazoans.</title>
        <authorList>
            <consortium name="JGI Sequencing"/>
            <person name="King N."/>
            <person name="Westbrook M.J."/>
            <person name="Young S.L."/>
            <person name="Kuo A."/>
            <person name="Abedin M."/>
            <person name="Chapman J."/>
            <person name="Fairclough S."/>
            <person name="Hellsten U."/>
            <person name="Isogai Y."/>
            <person name="Letunic I."/>
            <person name="Marr M."/>
            <person name="Pincus D."/>
            <person name="Putnam N."/>
            <person name="Rokas A."/>
            <person name="Wright K.J."/>
            <person name="Zuzow R."/>
            <person name="Dirks W."/>
            <person name="Good M."/>
            <person name="Goodstein D."/>
            <person name="Lemons D."/>
            <person name="Li W."/>
            <person name="Lyons J.B."/>
            <person name="Morris A."/>
            <person name="Nichols S."/>
            <person name="Richter D.J."/>
            <person name="Salamov A."/>
            <person name="Bork P."/>
            <person name="Lim W.A."/>
            <person name="Manning G."/>
            <person name="Miller W.T."/>
            <person name="McGinnis W."/>
            <person name="Shapiro H."/>
            <person name="Tjian R."/>
            <person name="Grigoriev I.V."/>
            <person name="Rokhsar D."/>
        </authorList>
    </citation>
    <scope>NUCLEOTIDE SEQUENCE [LARGE SCALE GENOMIC DNA]</scope>
    <source>
        <strain evidence="5">MX1 / ATCC 50154</strain>
    </source>
</reference>
<keyword evidence="5" id="KW-1185">Reference proteome</keyword>
<dbReference type="RefSeq" id="XP_001749990.1">
    <property type="nucleotide sequence ID" value="XM_001749938.1"/>
</dbReference>
<dbReference type="GeneID" id="5895269"/>
<dbReference type="KEGG" id="mbr:MONBRDRAFT_34386"/>
<dbReference type="InParanoid" id="A9VBC6"/>
<organism evidence="4 5">
    <name type="scientific">Monosiga brevicollis</name>
    <name type="common">Choanoflagellate</name>
    <dbReference type="NCBI Taxonomy" id="81824"/>
    <lineage>
        <taxon>Eukaryota</taxon>
        <taxon>Choanoflagellata</taxon>
        <taxon>Craspedida</taxon>
        <taxon>Salpingoecidae</taxon>
        <taxon>Monosiga</taxon>
    </lineage>
</organism>
<feature type="domain" description="Serine/threonine specific protein phosphatases" evidence="3">
    <location>
        <begin position="290"/>
        <end position="295"/>
    </location>
</feature>
<accession>A9VBC6</accession>
<dbReference type="EMBL" id="CH991576">
    <property type="protein sequence ID" value="EDQ85165.1"/>
    <property type="molecule type" value="Genomic_DNA"/>
</dbReference>
<name>A9VBC6_MONBE</name>
<dbReference type="PANTHER" id="PTHR11668">
    <property type="entry name" value="SERINE/THREONINE PROTEIN PHOSPHATASE"/>
    <property type="match status" value="1"/>
</dbReference>
<dbReference type="GO" id="GO:0005737">
    <property type="term" value="C:cytoplasm"/>
    <property type="evidence" value="ECO:0000318"/>
    <property type="project" value="GO_Central"/>
</dbReference>
<dbReference type="EC" id="3.1.3.16" evidence="1"/>
<evidence type="ECO:0000313" key="4">
    <source>
        <dbReference type="EMBL" id="EDQ85165.1"/>
    </source>
</evidence>
<dbReference type="CDD" id="cd00144">
    <property type="entry name" value="MPP_PPP_family"/>
    <property type="match status" value="1"/>
</dbReference>
<gene>
    <name evidence="4" type="ORF">MONBRDRAFT_34386</name>
</gene>
<dbReference type="AlphaFoldDB" id="A9VBC6"/>
<dbReference type="SMART" id="SM00156">
    <property type="entry name" value="PP2Ac"/>
    <property type="match status" value="1"/>
</dbReference>
<keyword evidence="1" id="KW-0378">Hydrolase</keyword>
<dbReference type="InterPro" id="IPR004843">
    <property type="entry name" value="Calcineurin-like_PHP"/>
</dbReference>
<comment type="similarity">
    <text evidence="1">Belongs to the PPP phosphatase family.</text>
</comment>
<dbReference type="Gene3D" id="3.60.21.10">
    <property type="match status" value="1"/>
</dbReference>
<evidence type="ECO:0000259" key="3">
    <source>
        <dbReference type="PROSITE" id="PS00125"/>
    </source>
</evidence>
<dbReference type="PRINTS" id="PR00114">
    <property type="entry name" value="STPHPHTASE"/>
</dbReference>
<sequence length="564" mass="62499">MASLRASPLCKRASLGPLADSSAASEEEDDDMPKYNYRELYDLAHRRFLYDEANNVALLPDEFRQWPITLGPVELSTAQPPPPSDEPGTYHKRLSTKYRQLNEHGYVKAHEYLPGLTPGSLDRQHSKATSLVLRTEIANSVNAHFRHGGEMKVTALEVLAALEYFLPVVSDFEYEHGRASHVWTKSEDGRVWLNTFLDLLPSLCDVAMRQLAADEVLLELESPTYVLGDLHGNYRDLQYFASQFWRTGVDICPSNLLFLGDYVDRGPHSVELIAYLLALKVLYPSKVYLLRGNHELESVCGNIEYYGAGSFRHQLHSLLVAAGRGDQLESTWGAFMNCFNWLPLAATIDRTVFCCHAGIPRAIMTQAPTSPAQNILERIKAMQRPLCEDDDIDGAPDCMAMDMLWSDPASGRDLPFMGHQGLPAGFAPNMDRGGDSCVFGEAAVKAFMKQTGCDFMLRAHQPPDKGIRYQTGARVVTVFSSSRYCGLSNSAALIVISKSSMDIVTTGPTDEVTERPGSPSKQQMRQGVTANAGNAMDSQADQQQQQQQQSQTQTPQRAPRGTLL</sequence>
<dbReference type="eggNOG" id="KOG0374">
    <property type="taxonomic scope" value="Eukaryota"/>
</dbReference>
<dbReference type="OMA" id="CCHAGIP"/>
<feature type="compositionally biased region" description="Polar residues" evidence="2">
    <location>
        <begin position="519"/>
        <end position="532"/>
    </location>
</feature>
<dbReference type="InterPro" id="IPR050341">
    <property type="entry name" value="PP1_catalytic_subunit"/>
</dbReference>
<dbReference type="GO" id="GO:0005634">
    <property type="term" value="C:nucleus"/>
    <property type="evidence" value="ECO:0000318"/>
    <property type="project" value="GO_Central"/>
</dbReference>
<comment type="catalytic activity">
    <reaction evidence="1">
        <text>O-phospho-L-threonyl-[protein] + H2O = L-threonyl-[protein] + phosphate</text>
        <dbReference type="Rhea" id="RHEA:47004"/>
        <dbReference type="Rhea" id="RHEA-COMP:11060"/>
        <dbReference type="Rhea" id="RHEA-COMP:11605"/>
        <dbReference type="ChEBI" id="CHEBI:15377"/>
        <dbReference type="ChEBI" id="CHEBI:30013"/>
        <dbReference type="ChEBI" id="CHEBI:43474"/>
        <dbReference type="ChEBI" id="CHEBI:61977"/>
        <dbReference type="EC" id="3.1.3.16"/>
    </reaction>
</comment>
<evidence type="ECO:0000313" key="5">
    <source>
        <dbReference type="Proteomes" id="UP000001357"/>
    </source>
</evidence>
<feature type="region of interest" description="Disordered" evidence="2">
    <location>
        <begin position="506"/>
        <end position="564"/>
    </location>
</feature>
<dbReference type="STRING" id="81824.A9VBC6"/>
<evidence type="ECO:0000256" key="1">
    <source>
        <dbReference type="RuleBase" id="RU004273"/>
    </source>
</evidence>
<dbReference type="PROSITE" id="PS00125">
    <property type="entry name" value="SER_THR_PHOSPHATASE"/>
    <property type="match status" value="1"/>
</dbReference>